<comment type="caution">
    <text evidence="1">The sequence shown here is derived from an EMBL/GenBank/DDBJ whole genome shotgun (WGS) entry which is preliminary data.</text>
</comment>
<dbReference type="RefSeq" id="XP_022285379.1">
    <property type="nucleotide sequence ID" value="XM_022429567.1"/>
</dbReference>
<accession>A0A219AQ36</accession>
<organism evidence="1 2">
    <name type="scientific">Pochonia chlamydosporia 170</name>
    <dbReference type="NCBI Taxonomy" id="1380566"/>
    <lineage>
        <taxon>Eukaryota</taxon>
        <taxon>Fungi</taxon>
        <taxon>Dikarya</taxon>
        <taxon>Ascomycota</taxon>
        <taxon>Pezizomycotina</taxon>
        <taxon>Sordariomycetes</taxon>
        <taxon>Hypocreomycetidae</taxon>
        <taxon>Hypocreales</taxon>
        <taxon>Clavicipitaceae</taxon>
        <taxon>Pochonia</taxon>
    </lineage>
</organism>
<protein>
    <submittedName>
        <fullName evidence="1">Uncharacterized protein</fullName>
    </submittedName>
</protein>
<dbReference type="EMBL" id="LSBJ02000004">
    <property type="protein sequence ID" value="OWT42913.1"/>
    <property type="molecule type" value="Genomic_DNA"/>
</dbReference>
<evidence type="ECO:0000313" key="2">
    <source>
        <dbReference type="Proteomes" id="UP000078397"/>
    </source>
</evidence>
<gene>
    <name evidence="1" type="ORF">VFPPC_17894</name>
</gene>
<reference evidence="1 2" key="1">
    <citation type="journal article" date="2016" name="PLoS Pathog.">
        <title>Biosynthesis of antibiotic leucinostatins in bio-control fungus Purpureocillium lilacinum and their inhibition on phytophthora revealed by genome mining.</title>
        <authorList>
            <person name="Wang G."/>
            <person name="Liu Z."/>
            <person name="Lin R."/>
            <person name="Li E."/>
            <person name="Mao Z."/>
            <person name="Ling J."/>
            <person name="Yang Y."/>
            <person name="Yin W.B."/>
            <person name="Xie B."/>
        </authorList>
    </citation>
    <scope>NUCLEOTIDE SEQUENCE [LARGE SCALE GENOMIC DNA]</scope>
    <source>
        <strain evidence="1">170</strain>
    </source>
</reference>
<evidence type="ECO:0000313" key="1">
    <source>
        <dbReference type="EMBL" id="OWT42913.1"/>
    </source>
</evidence>
<proteinExistence type="predicted"/>
<dbReference type="Proteomes" id="UP000078397">
    <property type="component" value="Unassembled WGS sequence"/>
</dbReference>
<sequence length="112" mass="12210">MFLNHSIGVMAISPTKTVVVEFLSILQAIPEPSTIMSTGRCCESAPCHPFIRCPNVSSRQLYPTTPYCLSYSFHTHLVGHTRSPAVQISSNDSTIEAAQSLEGGHPLLYVHP</sequence>
<dbReference type="GeneID" id="33936794"/>
<dbReference type="KEGG" id="pchm:VFPPC_17894"/>
<name>A0A219AQ36_METCM</name>
<dbReference type="AlphaFoldDB" id="A0A219AQ36"/>
<keyword evidence="2" id="KW-1185">Reference proteome</keyword>